<dbReference type="RefSeq" id="WP_304515388.1">
    <property type="nucleotide sequence ID" value="NZ_JAOSID010000006.1"/>
</dbReference>
<evidence type="ECO:0000256" key="6">
    <source>
        <dbReference type="NCBIfam" id="TIGR00922"/>
    </source>
</evidence>
<dbReference type="InterPro" id="IPR008991">
    <property type="entry name" value="Translation_prot_SH3-like_sf"/>
</dbReference>
<dbReference type="CDD" id="cd06091">
    <property type="entry name" value="KOW_NusG"/>
    <property type="match status" value="1"/>
</dbReference>
<feature type="domain" description="NusG-like N-terminal" evidence="8">
    <location>
        <begin position="27"/>
        <end position="146"/>
    </location>
</feature>
<dbReference type="Gene3D" id="3.30.70.940">
    <property type="entry name" value="NusG, N-terminal domain"/>
    <property type="match status" value="1"/>
</dbReference>
<comment type="function">
    <text evidence="5 7">Participates in transcription elongation, termination and antitermination.</text>
</comment>
<keyword evidence="10" id="KW-1185">Reference proteome</keyword>
<dbReference type="Pfam" id="PF02357">
    <property type="entry name" value="NusG"/>
    <property type="match status" value="1"/>
</dbReference>
<name>A0ABT9DEI3_9MOLU</name>
<dbReference type="InterPro" id="IPR036735">
    <property type="entry name" value="NGN_dom_sf"/>
</dbReference>
<keyword evidence="1 5" id="KW-0806">Transcription termination</keyword>
<organism evidence="9 10">
    <name type="scientific">Candidatus Phytoplasma melaleucae</name>
    <dbReference type="NCBI Taxonomy" id="2982630"/>
    <lineage>
        <taxon>Bacteria</taxon>
        <taxon>Bacillati</taxon>
        <taxon>Mycoplasmatota</taxon>
        <taxon>Mollicutes</taxon>
        <taxon>Acholeplasmatales</taxon>
        <taxon>Acholeplasmataceae</taxon>
        <taxon>Candidatus Phytoplasma</taxon>
    </lineage>
</organism>
<comment type="caution">
    <text evidence="9">The sequence shown here is derived from an EMBL/GenBank/DDBJ whole genome shotgun (WGS) entry which is preliminary data.</text>
</comment>
<comment type="similarity">
    <text evidence="5 7">Belongs to the NusG family.</text>
</comment>
<dbReference type="EMBL" id="JAOSID010000006">
    <property type="protein sequence ID" value="MDO8168184.1"/>
    <property type="molecule type" value="Genomic_DNA"/>
</dbReference>
<gene>
    <name evidence="5 9" type="primary">nusG</name>
    <name evidence="9" type="ORF">OC680_01675</name>
</gene>
<keyword evidence="2 5" id="KW-0889">Transcription antitermination</keyword>
<sequence>MVFIKKEQIRKGHNIMNDEITKNNDCEAKWYIIQTYSGYENSVKEDLLRISNGSGITHNLILQVICPKEKNLKIRGGNGLKKEKEKLKEMYPGYIFIKMVMTDNSWYIVKSIPKVIGFLGSSMKKGKRSIPTPLSENEIKPILLKVGVIAKPNYDYLINRQIEIINGSFTGQQGRVSFVDYDQDKIIVEIDLFGRSTPIEISFASFKEIN</sequence>
<dbReference type="NCBIfam" id="TIGR00922">
    <property type="entry name" value="nusG"/>
    <property type="match status" value="1"/>
</dbReference>
<dbReference type="PROSITE" id="PS01014">
    <property type="entry name" value="NUSG"/>
    <property type="match status" value="1"/>
</dbReference>
<evidence type="ECO:0000256" key="2">
    <source>
        <dbReference type="ARBA" id="ARBA00022814"/>
    </source>
</evidence>
<evidence type="ECO:0000256" key="5">
    <source>
        <dbReference type="HAMAP-Rule" id="MF_00948"/>
    </source>
</evidence>
<dbReference type="SMART" id="SM00738">
    <property type="entry name" value="NGN"/>
    <property type="match status" value="1"/>
</dbReference>
<evidence type="ECO:0000259" key="8">
    <source>
        <dbReference type="SMART" id="SM00738"/>
    </source>
</evidence>
<dbReference type="InterPro" id="IPR015869">
    <property type="entry name" value="Transcrpt_antiterm_NusG_bac_CS"/>
</dbReference>
<evidence type="ECO:0000313" key="9">
    <source>
        <dbReference type="EMBL" id="MDO8168184.1"/>
    </source>
</evidence>
<evidence type="ECO:0000256" key="1">
    <source>
        <dbReference type="ARBA" id="ARBA00022472"/>
    </source>
</evidence>
<reference evidence="9 10" key="1">
    <citation type="journal article" date="2023" name="Int. J. Syst. Evol. Microbiol.">
        <title>The observation of taxonomic boundaries for the 16SrII and 16SrXXV phytoplasmas using genome-based delimitation.</title>
        <authorList>
            <person name="Rodrigues Jardim B."/>
            <person name="Tran-Nguyen L.T.T."/>
            <person name="Gambley C."/>
            <person name="Al-Sadi A.M."/>
            <person name="Al-Subhi A.M."/>
            <person name="Foissac X."/>
            <person name="Salar P."/>
            <person name="Cai H."/>
            <person name="Yang J.Y."/>
            <person name="Davis R."/>
            <person name="Jones L."/>
            <person name="Rodoni B."/>
            <person name="Constable F.E."/>
        </authorList>
    </citation>
    <scope>NUCLEOTIDE SEQUENCE [LARGE SCALE GENOMIC DNA]</scope>
    <source>
        <strain evidence="9">BAWM-155c</strain>
    </source>
</reference>
<dbReference type="InterPro" id="IPR047050">
    <property type="entry name" value="NGN"/>
</dbReference>
<dbReference type="InterPro" id="IPR001062">
    <property type="entry name" value="Transcrpt_antiterm_NusG"/>
</dbReference>
<proteinExistence type="inferred from homology"/>
<dbReference type="PANTHER" id="PTHR30265:SF2">
    <property type="entry name" value="TRANSCRIPTION TERMINATION_ANTITERMINATION PROTEIN NUSG"/>
    <property type="match status" value="1"/>
</dbReference>
<dbReference type="InterPro" id="IPR014722">
    <property type="entry name" value="Rib_uL2_dom2"/>
</dbReference>
<dbReference type="HAMAP" id="MF_00948">
    <property type="entry name" value="NusG"/>
    <property type="match status" value="1"/>
</dbReference>
<protein>
    <recommendedName>
        <fullName evidence="5 6">Transcription termination/antitermination protein NusG</fullName>
    </recommendedName>
</protein>
<dbReference type="PANTHER" id="PTHR30265">
    <property type="entry name" value="RHO-INTERACTING TRANSCRIPTION TERMINATION FACTOR NUSG"/>
    <property type="match status" value="1"/>
</dbReference>
<keyword evidence="3 5" id="KW-0805">Transcription regulation</keyword>
<dbReference type="InterPro" id="IPR006645">
    <property type="entry name" value="NGN-like_dom"/>
</dbReference>
<dbReference type="SUPFAM" id="SSF50104">
    <property type="entry name" value="Translation proteins SH3-like domain"/>
    <property type="match status" value="1"/>
</dbReference>
<evidence type="ECO:0000256" key="7">
    <source>
        <dbReference type="RuleBase" id="RU000538"/>
    </source>
</evidence>
<dbReference type="Proteomes" id="UP001172036">
    <property type="component" value="Unassembled WGS sequence"/>
</dbReference>
<accession>A0ABT9DEI3</accession>
<dbReference type="Gene3D" id="2.30.30.30">
    <property type="match status" value="1"/>
</dbReference>
<dbReference type="PRINTS" id="PR00338">
    <property type="entry name" value="NUSGTNSCPFCT"/>
</dbReference>
<evidence type="ECO:0000256" key="3">
    <source>
        <dbReference type="ARBA" id="ARBA00023015"/>
    </source>
</evidence>
<dbReference type="SUPFAM" id="SSF82679">
    <property type="entry name" value="N-utilization substance G protein NusG, N-terminal domain"/>
    <property type="match status" value="1"/>
</dbReference>
<dbReference type="CDD" id="cd09891">
    <property type="entry name" value="NGN_Bact_1"/>
    <property type="match status" value="1"/>
</dbReference>
<dbReference type="InterPro" id="IPR043425">
    <property type="entry name" value="NusG-like"/>
</dbReference>
<evidence type="ECO:0000313" key="10">
    <source>
        <dbReference type="Proteomes" id="UP001172036"/>
    </source>
</evidence>
<evidence type="ECO:0000256" key="4">
    <source>
        <dbReference type="ARBA" id="ARBA00023163"/>
    </source>
</evidence>
<keyword evidence="4 5" id="KW-0804">Transcription</keyword>